<evidence type="ECO:0000256" key="7">
    <source>
        <dbReference type="SAM" id="Phobius"/>
    </source>
</evidence>
<accession>A0A1Y5FAS7</accession>
<dbReference type="NCBIfam" id="TIGR03025">
    <property type="entry name" value="EPS_sugtrans"/>
    <property type="match status" value="1"/>
</dbReference>
<feature type="transmembrane region" description="Helical" evidence="7">
    <location>
        <begin position="107"/>
        <end position="129"/>
    </location>
</feature>
<gene>
    <name evidence="9" type="ORF">A9Q84_05140</name>
</gene>
<evidence type="ECO:0000259" key="8">
    <source>
        <dbReference type="Pfam" id="PF02397"/>
    </source>
</evidence>
<dbReference type="EMBL" id="MAAO01000004">
    <property type="protein sequence ID" value="OUR98800.1"/>
    <property type="molecule type" value="Genomic_DNA"/>
</dbReference>
<dbReference type="Pfam" id="PF13727">
    <property type="entry name" value="CoA_binding_3"/>
    <property type="match status" value="1"/>
</dbReference>
<evidence type="ECO:0000256" key="1">
    <source>
        <dbReference type="ARBA" id="ARBA00004141"/>
    </source>
</evidence>
<evidence type="ECO:0000313" key="9">
    <source>
        <dbReference type="EMBL" id="OUR98800.1"/>
    </source>
</evidence>
<keyword evidence="6 7" id="KW-0472">Membrane</keyword>
<dbReference type="Proteomes" id="UP000196531">
    <property type="component" value="Unassembled WGS sequence"/>
</dbReference>
<evidence type="ECO:0000313" key="10">
    <source>
        <dbReference type="Proteomes" id="UP000196531"/>
    </source>
</evidence>
<feature type="domain" description="Bacterial sugar transferase" evidence="8">
    <location>
        <begin position="271"/>
        <end position="450"/>
    </location>
</feature>
<comment type="subcellular location">
    <subcellularLocation>
        <location evidence="1">Membrane</location>
        <topology evidence="1">Multi-pass membrane protein</topology>
    </subcellularLocation>
</comment>
<protein>
    <submittedName>
        <fullName evidence="9">Undecaprenyl-phosphate glucose phosphotransferase</fullName>
    </submittedName>
</protein>
<dbReference type="PANTHER" id="PTHR30576:SF0">
    <property type="entry name" value="UNDECAPRENYL-PHOSPHATE N-ACETYLGALACTOSAMINYL 1-PHOSPHATE TRANSFERASE-RELATED"/>
    <property type="match status" value="1"/>
</dbReference>
<dbReference type="AlphaFoldDB" id="A0A1Y5FAS7"/>
<evidence type="ECO:0000256" key="2">
    <source>
        <dbReference type="ARBA" id="ARBA00006464"/>
    </source>
</evidence>
<evidence type="ECO:0000256" key="3">
    <source>
        <dbReference type="ARBA" id="ARBA00022679"/>
    </source>
</evidence>
<organism evidence="9 10">
    <name type="scientific">Halobacteriovorax marinus</name>
    <dbReference type="NCBI Taxonomy" id="97084"/>
    <lineage>
        <taxon>Bacteria</taxon>
        <taxon>Pseudomonadati</taxon>
        <taxon>Bdellovibrionota</taxon>
        <taxon>Bacteriovoracia</taxon>
        <taxon>Bacteriovoracales</taxon>
        <taxon>Halobacteriovoraceae</taxon>
        <taxon>Halobacteriovorax</taxon>
    </lineage>
</organism>
<feature type="transmembrane region" description="Helical" evidence="7">
    <location>
        <begin position="83"/>
        <end position="101"/>
    </location>
</feature>
<dbReference type="GO" id="GO:0016020">
    <property type="term" value="C:membrane"/>
    <property type="evidence" value="ECO:0007669"/>
    <property type="project" value="UniProtKB-SubCell"/>
</dbReference>
<dbReference type="Pfam" id="PF02397">
    <property type="entry name" value="Bac_transf"/>
    <property type="match status" value="1"/>
</dbReference>
<feature type="transmembrane region" description="Helical" evidence="7">
    <location>
        <begin position="43"/>
        <end position="62"/>
    </location>
</feature>
<feature type="transmembrane region" description="Helical" evidence="7">
    <location>
        <begin position="12"/>
        <end position="31"/>
    </location>
</feature>
<dbReference type="InterPro" id="IPR017475">
    <property type="entry name" value="EPS_sugar_tfrase"/>
</dbReference>
<dbReference type="PANTHER" id="PTHR30576">
    <property type="entry name" value="COLANIC BIOSYNTHESIS UDP-GLUCOSE LIPID CARRIER TRANSFERASE"/>
    <property type="match status" value="1"/>
</dbReference>
<feature type="transmembrane region" description="Helical" evidence="7">
    <location>
        <begin position="272"/>
        <end position="296"/>
    </location>
</feature>
<evidence type="ECO:0000256" key="6">
    <source>
        <dbReference type="ARBA" id="ARBA00023136"/>
    </source>
</evidence>
<keyword evidence="3 9" id="KW-0808">Transferase</keyword>
<reference evidence="10" key="1">
    <citation type="journal article" date="2017" name="Proc. Natl. Acad. Sci. U.S.A.">
        <title>Simulation of Deepwater Horizon oil plume reveals substrate specialization within a complex community of hydrocarbon-degraders.</title>
        <authorList>
            <person name="Hu P."/>
            <person name="Dubinsky E.A."/>
            <person name="Probst A.J."/>
            <person name="Wang J."/>
            <person name="Sieber C.M.K."/>
            <person name="Tom L.M."/>
            <person name="Gardinali P."/>
            <person name="Banfield J.F."/>
            <person name="Atlas R.M."/>
            <person name="Andersen G.L."/>
        </authorList>
    </citation>
    <scope>NUCLEOTIDE SEQUENCE [LARGE SCALE GENOMIC DNA]</scope>
</reference>
<sequence length="458" mass="52907">MLKESEKTITRLQKSLDIVIITASWLGAYALRFKYIPNAESGLFLEFFKVGLVLAFISYFIFERYQLYTSYRFSSRFAEIMNSIKANFTSFVALVFFLYFLKLEKISRIHLGVYLFLSSFGLIFARIFVRKILKSLRKKGKNLRHVLLVGTGDNITDYIEAVRKSRDSGISFLGWIDSNGAHEKYNIPKIELSYQEFIKEKTPDNVVVSYGPENSKKLSDFIKENYNDLISIQVLPDLSYSLVGHSIEDFLGIPLLTLNEPNVSILEYYLKAFIDFTASLLTIILISPLLFIVAILTKLSSPGPIFYFQERVGLGGKKFKMWKFRSMRVASNDEDKVTWSSKDDPRKTKFGSLIRSTSIDELPQLWNVLKGDMSLIGPRPERPFFVDKFKNEIPNYMLRHKMKAGITGWAQVNGWRGDTSLEKRIECDIYYIKNWSILLDIKIVFLTIIKGFVNKNAY</sequence>
<name>A0A1Y5FAS7_9BACT</name>
<keyword evidence="5 7" id="KW-1133">Transmembrane helix</keyword>
<proteinExistence type="inferred from homology"/>
<keyword evidence="4 7" id="KW-0812">Transmembrane</keyword>
<comment type="similarity">
    <text evidence="2">Belongs to the bacterial sugar transferase family.</text>
</comment>
<dbReference type="InterPro" id="IPR003362">
    <property type="entry name" value="Bact_transf"/>
</dbReference>
<dbReference type="InterPro" id="IPR017473">
    <property type="entry name" value="Undecaprenyl-P_gluc_Ptfrase"/>
</dbReference>
<dbReference type="Gene3D" id="3.40.50.720">
    <property type="entry name" value="NAD(P)-binding Rossmann-like Domain"/>
    <property type="match status" value="1"/>
</dbReference>
<comment type="caution">
    <text evidence="9">The sequence shown here is derived from an EMBL/GenBank/DDBJ whole genome shotgun (WGS) entry which is preliminary data.</text>
</comment>
<dbReference type="NCBIfam" id="TIGR03023">
    <property type="entry name" value="WcaJ_sugtrans"/>
    <property type="match status" value="1"/>
</dbReference>
<evidence type="ECO:0000256" key="5">
    <source>
        <dbReference type="ARBA" id="ARBA00022989"/>
    </source>
</evidence>
<evidence type="ECO:0000256" key="4">
    <source>
        <dbReference type="ARBA" id="ARBA00022692"/>
    </source>
</evidence>
<dbReference type="GO" id="GO:0016780">
    <property type="term" value="F:phosphotransferase activity, for other substituted phosphate groups"/>
    <property type="evidence" value="ECO:0007669"/>
    <property type="project" value="TreeGrafter"/>
</dbReference>